<keyword evidence="10" id="KW-0626">Porin</keyword>
<evidence type="ECO:0000256" key="3">
    <source>
        <dbReference type="ARBA" id="ARBA00022448"/>
    </source>
</evidence>
<evidence type="ECO:0000256" key="1">
    <source>
        <dbReference type="ARBA" id="ARBA00004571"/>
    </source>
</evidence>
<evidence type="ECO:0000259" key="19">
    <source>
        <dbReference type="Pfam" id="PF22461"/>
    </source>
</evidence>
<evidence type="ECO:0000259" key="17">
    <source>
        <dbReference type="Pfam" id="PF02563"/>
    </source>
</evidence>
<dbReference type="Pfam" id="PF02563">
    <property type="entry name" value="Poly_export"/>
    <property type="match status" value="1"/>
</dbReference>
<keyword evidence="3" id="KW-0813">Transport</keyword>
<keyword evidence="13" id="KW-0998">Cell outer membrane</keyword>
<evidence type="ECO:0000256" key="15">
    <source>
        <dbReference type="SAM" id="MobiDB-lite"/>
    </source>
</evidence>
<reference evidence="20" key="1">
    <citation type="journal article" date="2021" name="PeerJ">
        <title>Extensive microbial diversity within the chicken gut microbiome revealed by metagenomics and culture.</title>
        <authorList>
            <person name="Gilroy R."/>
            <person name="Ravi A."/>
            <person name="Getino M."/>
            <person name="Pursley I."/>
            <person name="Horton D.L."/>
            <person name="Alikhan N.F."/>
            <person name="Baker D."/>
            <person name="Gharbi K."/>
            <person name="Hall N."/>
            <person name="Watson M."/>
            <person name="Adriaenssens E.M."/>
            <person name="Foster-Nyarko E."/>
            <person name="Jarju S."/>
            <person name="Secka A."/>
            <person name="Antonio M."/>
            <person name="Oren A."/>
            <person name="Chaudhuri R.R."/>
            <person name="La Ragione R."/>
            <person name="Hildebrand F."/>
            <person name="Pallen M.J."/>
        </authorList>
    </citation>
    <scope>NUCLEOTIDE SEQUENCE</scope>
    <source>
        <strain evidence="20">ChiHjej12B11-24981</strain>
    </source>
</reference>
<dbReference type="InterPro" id="IPR049712">
    <property type="entry name" value="Poly_export"/>
</dbReference>
<feature type="domain" description="Soluble ligand binding" evidence="18">
    <location>
        <begin position="591"/>
        <end position="636"/>
    </location>
</feature>
<evidence type="ECO:0000256" key="14">
    <source>
        <dbReference type="ARBA" id="ARBA00023288"/>
    </source>
</evidence>
<dbReference type="Pfam" id="PF22461">
    <property type="entry name" value="SLBB_2"/>
    <property type="match status" value="2"/>
</dbReference>
<dbReference type="InterPro" id="IPR003715">
    <property type="entry name" value="Poly_export_N"/>
</dbReference>
<dbReference type="GO" id="GO:0015288">
    <property type="term" value="F:porin activity"/>
    <property type="evidence" value="ECO:0007669"/>
    <property type="project" value="UniProtKB-KW"/>
</dbReference>
<keyword evidence="8" id="KW-0625">Polysaccharide transport</keyword>
<dbReference type="InterPro" id="IPR019554">
    <property type="entry name" value="Soluble_ligand-bd"/>
</dbReference>
<proteinExistence type="inferred from homology"/>
<evidence type="ECO:0000256" key="6">
    <source>
        <dbReference type="ARBA" id="ARBA00022692"/>
    </source>
</evidence>
<feature type="domain" description="SLBB" evidence="19">
    <location>
        <begin position="401"/>
        <end position="480"/>
    </location>
</feature>
<keyword evidence="5" id="KW-0762">Sugar transport</keyword>
<keyword evidence="11" id="KW-0472">Membrane</keyword>
<comment type="caution">
    <text evidence="20">The sequence shown here is derived from an EMBL/GenBank/DDBJ whole genome shotgun (WGS) entry which is preliminary data.</text>
</comment>
<feature type="domain" description="Soluble ligand binding" evidence="18">
    <location>
        <begin position="493"/>
        <end position="539"/>
    </location>
</feature>
<comment type="subcellular location">
    <subcellularLocation>
        <location evidence="1">Cell outer membrane</location>
        <topology evidence="1">Multi-pass membrane protein</topology>
    </subcellularLocation>
</comment>
<dbReference type="Pfam" id="PF10531">
    <property type="entry name" value="SLBB"/>
    <property type="match status" value="4"/>
</dbReference>
<evidence type="ECO:0000313" key="20">
    <source>
        <dbReference type="EMBL" id="HIZ02140.1"/>
    </source>
</evidence>
<feature type="domain" description="SLBB" evidence="19">
    <location>
        <begin position="236"/>
        <end position="312"/>
    </location>
</feature>
<dbReference type="GO" id="GO:0046930">
    <property type="term" value="C:pore complex"/>
    <property type="evidence" value="ECO:0007669"/>
    <property type="project" value="UniProtKB-KW"/>
</dbReference>
<dbReference type="PANTHER" id="PTHR33619:SF3">
    <property type="entry name" value="POLYSACCHARIDE EXPORT PROTEIN GFCE-RELATED"/>
    <property type="match status" value="1"/>
</dbReference>
<comment type="similarity">
    <text evidence="2">Belongs to the BexD/CtrA/VexA family.</text>
</comment>
<dbReference type="Gene3D" id="3.10.560.10">
    <property type="entry name" value="Outer membrane lipoprotein wza domain like"/>
    <property type="match status" value="6"/>
</dbReference>
<keyword evidence="6" id="KW-0812">Transmembrane</keyword>
<keyword evidence="4" id="KW-1134">Transmembrane beta strand</keyword>
<reference evidence="20" key="2">
    <citation type="submission" date="2021-04" db="EMBL/GenBank/DDBJ databases">
        <authorList>
            <person name="Gilroy R."/>
        </authorList>
    </citation>
    <scope>NUCLEOTIDE SEQUENCE</scope>
    <source>
        <strain evidence="20">ChiHjej12B11-24981</strain>
    </source>
</reference>
<name>A0A9D2A651_9BACE</name>
<feature type="region of interest" description="Disordered" evidence="15">
    <location>
        <begin position="67"/>
        <end position="100"/>
    </location>
</feature>
<feature type="chain" id="PRO_5038581888" evidence="16">
    <location>
        <begin position="24"/>
        <end position="812"/>
    </location>
</feature>
<keyword evidence="12" id="KW-0564">Palmitate</keyword>
<feature type="domain" description="Soluble ligand binding" evidence="18">
    <location>
        <begin position="709"/>
        <end position="757"/>
    </location>
</feature>
<keyword evidence="7 16" id="KW-0732">Signal</keyword>
<dbReference type="InterPro" id="IPR054765">
    <property type="entry name" value="SLBB_dom"/>
</dbReference>
<evidence type="ECO:0000256" key="5">
    <source>
        <dbReference type="ARBA" id="ARBA00022597"/>
    </source>
</evidence>
<evidence type="ECO:0000256" key="4">
    <source>
        <dbReference type="ARBA" id="ARBA00022452"/>
    </source>
</evidence>
<accession>A0A9D2A651</accession>
<evidence type="ECO:0000256" key="10">
    <source>
        <dbReference type="ARBA" id="ARBA00023114"/>
    </source>
</evidence>
<dbReference type="GO" id="GO:0009279">
    <property type="term" value="C:cell outer membrane"/>
    <property type="evidence" value="ECO:0007669"/>
    <property type="project" value="UniProtKB-SubCell"/>
</dbReference>
<dbReference type="GO" id="GO:0015159">
    <property type="term" value="F:polysaccharide transmembrane transporter activity"/>
    <property type="evidence" value="ECO:0007669"/>
    <property type="project" value="InterPro"/>
</dbReference>
<dbReference type="GO" id="GO:0006811">
    <property type="term" value="P:monoatomic ion transport"/>
    <property type="evidence" value="ECO:0007669"/>
    <property type="project" value="UniProtKB-KW"/>
</dbReference>
<evidence type="ECO:0000256" key="9">
    <source>
        <dbReference type="ARBA" id="ARBA00023065"/>
    </source>
</evidence>
<dbReference type="PANTHER" id="PTHR33619">
    <property type="entry name" value="POLYSACCHARIDE EXPORT PROTEIN GFCE-RELATED"/>
    <property type="match status" value="1"/>
</dbReference>
<feature type="signal peptide" evidence="16">
    <location>
        <begin position="1"/>
        <end position="23"/>
    </location>
</feature>
<sequence length="812" mass="89425">MTKIRKLCLFLFLSCGLSMSLYAQMSDEQVINYVKESKAAGKGEQEIGRELLSRGVNKAQVERIKARYEESQGDNTEVANPSGGNERRERRSVENSFTETTAGSMDMVGEVVGDPTEQSDRRASRLVFGRDVFNGRALTFEPNENMATPKNYCLGPGDEVIIDIWGTNEATIRQEISPEGNIMVSQIGPVYLNGLTIAEAGDKIRGVLARKYAGVSGENPESQVRVTLGQIRSIQINVMGEVMVPGTYRLSSFSTVFHALYRAGGISNIGSLRNIRVMRGGKQVAAVDVYDYILKGKLDDDIRLEEGDVIIVPPYDMLVDIEGNVKRPMYYEMKQGETMATLIRYAGGFAGDAYTEEVRVIRRTGRENRLFSVQESDYVGWKLEDGDAVTVGAILDRFANRVEIRGSVYRPGMYELGGTLNTVKDLVARANGLTGDAFQNRVLLTREREDLTHEVIAIDLAALLAGRVPDIPLQREDVLVIPSIHELEAKGAFTVSGEVTRPGIYPYVENTTLEDLLVQAGGLLESASTVKVDVSRRIKDPESTEPGSELSKIFTFSVKEGYVIDGTPGFVLEPFDVVEVRRSPGYQVQRRVTIAGEAVFAGGYTLIEKNERLSDLVKRAGGLTPDAYVKGGRLIRQMNEEERAQRQAALDMALMNAGSDSISVAKLRLSDRYTVGIELDKALANPGSDYDVVLREGDYLYIPEYISTVKITGEVQYPNTVTYLAGKGPSYYIEQAGGYGKMAKKRRAYVVHMNGTVSRLKRFRRNKIEPGSQIIIPSKKERKGVNIAEIMALTTSAASIGTMAATIANLTK</sequence>
<evidence type="ECO:0000256" key="8">
    <source>
        <dbReference type="ARBA" id="ARBA00023047"/>
    </source>
</evidence>
<keyword evidence="14" id="KW-0449">Lipoprotein</keyword>
<protein>
    <submittedName>
        <fullName evidence="20">SLBB domain-containing protein</fullName>
    </submittedName>
</protein>
<evidence type="ECO:0000256" key="2">
    <source>
        <dbReference type="ARBA" id="ARBA00009450"/>
    </source>
</evidence>
<feature type="domain" description="Soluble ligand binding" evidence="18">
    <location>
        <begin position="319"/>
        <end position="366"/>
    </location>
</feature>
<keyword evidence="9" id="KW-0406">Ion transport</keyword>
<evidence type="ECO:0000313" key="21">
    <source>
        <dbReference type="Proteomes" id="UP000824023"/>
    </source>
</evidence>
<evidence type="ECO:0000256" key="16">
    <source>
        <dbReference type="SAM" id="SignalP"/>
    </source>
</evidence>
<evidence type="ECO:0000256" key="13">
    <source>
        <dbReference type="ARBA" id="ARBA00023237"/>
    </source>
</evidence>
<evidence type="ECO:0000259" key="18">
    <source>
        <dbReference type="Pfam" id="PF10531"/>
    </source>
</evidence>
<dbReference type="SUPFAM" id="SSF142984">
    <property type="entry name" value="Nqo1 middle domain-like"/>
    <property type="match status" value="1"/>
</dbReference>
<evidence type="ECO:0000256" key="7">
    <source>
        <dbReference type="ARBA" id="ARBA00022729"/>
    </source>
</evidence>
<dbReference type="AlphaFoldDB" id="A0A9D2A651"/>
<evidence type="ECO:0000256" key="12">
    <source>
        <dbReference type="ARBA" id="ARBA00023139"/>
    </source>
</evidence>
<gene>
    <name evidence="20" type="ORF">H9819_07830</name>
</gene>
<organism evidence="20 21">
    <name type="scientific">Candidatus Bacteroides merdipullorum</name>
    <dbReference type="NCBI Taxonomy" id="2838474"/>
    <lineage>
        <taxon>Bacteria</taxon>
        <taxon>Pseudomonadati</taxon>
        <taxon>Bacteroidota</taxon>
        <taxon>Bacteroidia</taxon>
        <taxon>Bacteroidales</taxon>
        <taxon>Bacteroidaceae</taxon>
        <taxon>Bacteroides</taxon>
    </lineage>
</organism>
<dbReference type="Proteomes" id="UP000824023">
    <property type="component" value="Unassembled WGS sequence"/>
</dbReference>
<dbReference type="EMBL" id="DXCK01000108">
    <property type="protein sequence ID" value="HIZ02140.1"/>
    <property type="molecule type" value="Genomic_DNA"/>
</dbReference>
<evidence type="ECO:0000256" key="11">
    <source>
        <dbReference type="ARBA" id="ARBA00023136"/>
    </source>
</evidence>
<feature type="domain" description="Polysaccharide export protein N-terminal" evidence="17">
    <location>
        <begin position="148"/>
        <end position="226"/>
    </location>
</feature>